<proteinExistence type="predicted"/>
<name>A0A0P0E8C7_AZOBR</name>
<protein>
    <submittedName>
        <fullName evidence="1">Uncharacterized protein</fullName>
    </submittedName>
</protein>
<accession>A0A0P0E8C7</accession>
<organism evidence="1 2">
    <name type="scientific">Azospirillum brasilense</name>
    <dbReference type="NCBI Taxonomy" id="192"/>
    <lineage>
        <taxon>Bacteria</taxon>
        <taxon>Pseudomonadati</taxon>
        <taxon>Pseudomonadota</taxon>
        <taxon>Alphaproteobacteria</taxon>
        <taxon>Rhodospirillales</taxon>
        <taxon>Azospirillaceae</taxon>
        <taxon>Azospirillum</taxon>
    </lineage>
</organism>
<dbReference type="AlphaFoldDB" id="A0A0P0E8C7"/>
<dbReference type="Proteomes" id="UP000298774">
    <property type="component" value="Chromosome"/>
</dbReference>
<dbReference type="KEGG" id="abf:AMK58_02890"/>
<evidence type="ECO:0000313" key="2">
    <source>
        <dbReference type="Proteomes" id="UP000298774"/>
    </source>
</evidence>
<dbReference type="EMBL" id="CP032339">
    <property type="protein sequence ID" value="QCO09514.1"/>
    <property type="molecule type" value="Genomic_DNA"/>
</dbReference>
<reference evidence="1 2" key="1">
    <citation type="submission" date="2018-09" db="EMBL/GenBank/DDBJ databases">
        <title>Whole genome based analysis of evolution and adaptive divergence in Indian and Brazilian strains of Azospirillum brasilense.</title>
        <authorList>
            <person name="Singh C."/>
            <person name="Tripathi A.K."/>
        </authorList>
    </citation>
    <scope>NUCLEOTIDE SEQUENCE [LARGE SCALE GENOMIC DNA]</scope>
    <source>
        <strain evidence="1 2">MTCC4038</strain>
    </source>
</reference>
<evidence type="ECO:0000313" key="1">
    <source>
        <dbReference type="EMBL" id="QCO09514.1"/>
    </source>
</evidence>
<sequence>MDGRSETVVGLGTANGLTIYDQGAAYEVRTGNDPNGATADVVIGLDPTYRKRPPSYAASAFPVTPSALVQFQGSSSPFTTPTPAAFAPMRTVAYDRFAP</sequence>
<gene>
    <name evidence="1" type="ORF">D3868_10980</name>
</gene>